<comment type="subcellular location">
    <subcellularLocation>
        <location evidence="2">Cytoplasm</location>
    </subcellularLocation>
    <subcellularLocation>
        <location evidence="1">Nucleus</location>
    </subcellularLocation>
</comment>
<dbReference type="EMBL" id="JAAMOB010000021">
    <property type="protein sequence ID" value="KAF4098767.1"/>
    <property type="molecule type" value="Genomic_DNA"/>
</dbReference>
<dbReference type="GO" id="GO:0005634">
    <property type="term" value="C:nucleus"/>
    <property type="evidence" value="ECO:0007669"/>
    <property type="project" value="UniProtKB-SubCell"/>
</dbReference>
<proteinExistence type="inferred from homology"/>
<accession>A0A7J6BUU3</accession>
<dbReference type="PROSITE" id="PS50102">
    <property type="entry name" value="RRM"/>
    <property type="match status" value="3"/>
</dbReference>
<evidence type="ECO:0000259" key="10">
    <source>
        <dbReference type="PROSITE" id="PS50102"/>
    </source>
</evidence>
<dbReference type="Pfam" id="PF00076">
    <property type="entry name" value="RRM_1"/>
    <property type="match status" value="3"/>
</dbReference>
<dbReference type="InterPro" id="IPR000504">
    <property type="entry name" value="RRM_dom"/>
</dbReference>
<dbReference type="CDD" id="cd12639">
    <property type="entry name" value="RRM3_CELF3_4_5_6"/>
    <property type="match status" value="1"/>
</dbReference>
<dbReference type="GO" id="GO:0003723">
    <property type="term" value="F:RNA binding"/>
    <property type="evidence" value="ECO:0007669"/>
    <property type="project" value="UniProtKB-UniRule"/>
</dbReference>
<feature type="domain" description="RRM" evidence="10">
    <location>
        <begin position="436"/>
        <end position="508"/>
    </location>
</feature>
<keyword evidence="6" id="KW-0677">Repeat</keyword>
<sequence>MATLTNGQVDAAVHGGAASTNGLVNGISHTHSPASCATIPMKDHDAIKLFIGQIPRNLDEKDLRPLFEEFGKIYELTVLKDRFTGMHKGCAFLTYCARESALKAQTALHEQKTLPGMNRPIQVKPADSESRGEDRKLFVGMLNKQQCEDDVRRLFESFGSIEECTILRGPDGNSKGCAFVKYSTHAEAQAAISALHGSQTMPGASSSLVVKFADTDKERTIRRMQQMAGQMGIFNPMALQFGAYGAYAQVQQQAALMASVGQGGYLSPMAAFAAAQMQHMATINGLPGAPMTPTSGGSTPPGITAPTVTSIPSPISVNGFTGLPPPQANGQAPAEAMFTNGIHPYPVLQEVVFREDSEKGGLGVAQRSCFGVQGSCFLSSLSEAQSPTAADPLQQAYAGVQQYAAAFPAAYGQISQAFPQPPPIIPQQQREGPEGCNLFIYHLPQEFGDGELMQMFLPFGNVISSKVFVDRATNQSKCFGFVSFDNPGSAQAAIQSMNGFQIGMKRLKGTTGFVELEHMLITCQMYLKTQQIKNIGAGDTVELKRDMRRM</sequence>
<evidence type="ECO:0000256" key="4">
    <source>
        <dbReference type="ARBA" id="ARBA00022490"/>
    </source>
</evidence>
<dbReference type="FunFam" id="3.30.70.330:FF:000007">
    <property type="entry name" value="CUGBP Elav-like family member 4 isoform 3"/>
    <property type="match status" value="1"/>
</dbReference>
<evidence type="ECO:0000256" key="6">
    <source>
        <dbReference type="ARBA" id="ARBA00022737"/>
    </source>
</evidence>
<comment type="caution">
    <text evidence="11">The sequence shown here is derived from an EMBL/GenBank/DDBJ whole genome shotgun (WGS) entry which is preliminary data.</text>
</comment>
<dbReference type="Proteomes" id="UP000579812">
    <property type="component" value="Unassembled WGS sequence"/>
</dbReference>
<name>A0A7J6BUU3_9TELE</name>
<dbReference type="Gene3D" id="3.30.70.330">
    <property type="match status" value="3"/>
</dbReference>
<evidence type="ECO:0000313" key="11">
    <source>
        <dbReference type="EMBL" id="KAF4098767.1"/>
    </source>
</evidence>
<keyword evidence="7 9" id="KW-0694">RNA-binding</keyword>
<dbReference type="SUPFAM" id="SSF54928">
    <property type="entry name" value="RNA-binding domain, RBD"/>
    <property type="match status" value="2"/>
</dbReference>
<feature type="domain" description="RRM" evidence="10">
    <location>
        <begin position="47"/>
        <end position="128"/>
    </location>
</feature>
<evidence type="ECO:0000256" key="8">
    <source>
        <dbReference type="ARBA" id="ARBA00023242"/>
    </source>
</evidence>
<evidence type="ECO:0000256" key="3">
    <source>
        <dbReference type="ARBA" id="ARBA00009621"/>
    </source>
</evidence>
<evidence type="ECO:0000256" key="7">
    <source>
        <dbReference type="ARBA" id="ARBA00022884"/>
    </source>
</evidence>
<dbReference type="InterPro" id="IPR012677">
    <property type="entry name" value="Nucleotide-bd_a/b_plait_sf"/>
</dbReference>
<dbReference type="InterPro" id="IPR034648">
    <property type="entry name" value="CELF3/4/5/6_RRM1"/>
</dbReference>
<organism evidence="11 12">
    <name type="scientific">Onychostoma macrolepis</name>
    <dbReference type="NCBI Taxonomy" id="369639"/>
    <lineage>
        <taxon>Eukaryota</taxon>
        <taxon>Metazoa</taxon>
        <taxon>Chordata</taxon>
        <taxon>Craniata</taxon>
        <taxon>Vertebrata</taxon>
        <taxon>Euteleostomi</taxon>
        <taxon>Actinopterygii</taxon>
        <taxon>Neopterygii</taxon>
        <taxon>Teleostei</taxon>
        <taxon>Ostariophysi</taxon>
        <taxon>Cypriniformes</taxon>
        <taxon>Cyprinidae</taxon>
        <taxon>Acrossocheilinae</taxon>
        <taxon>Onychostoma</taxon>
    </lineage>
</organism>
<evidence type="ECO:0000313" key="12">
    <source>
        <dbReference type="Proteomes" id="UP000579812"/>
    </source>
</evidence>
<keyword evidence="5" id="KW-0507">mRNA processing</keyword>
<protein>
    <recommendedName>
        <fullName evidence="10">RRM domain-containing protein</fullName>
    </recommendedName>
</protein>
<keyword evidence="12" id="KW-1185">Reference proteome</keyword>
<dbReference type="PANTHER" id="PTHR24012">
    <property type="entry name" value="RNA BINDING PROTEIN"/>
    <property type="match status" value="1"/>
</dbReference>
<dbReference type="GO" id="GO:0005737">
    <property type="term" value="C:cytoplasm"/>
    <property type="evidence" value="ECO:0007669"/>
    <property type="project" value="UniProtKB-SubCell"/>
</dbReference>
<dbReference type="FunFam" id="3.30.70.330:FF:000010">
    <property type="entry name" value="CUGBP Elav-like family member 4 isoform 3"/>
    <property type="match status" value="1"/>
</dbReference>
<evidence type="ECO:0000256" key="9">
    <source>
        <dbReference type="PROSITE-ProRule" id="PRU00176"/>
    </source>
</evidence>
<comment type="similarity">
    <text evidence="3">Belongs to the CELF/BRUNOL family.</text>
</comment>
<evidence type="ECO:0000256" key="1">
    <source>
        <dbReference type="ARBA" id="ARBA00004123"/>
    </source>
</evidence>
<evidence type="ECO:0000256" key="2">
    <source>
        <dbReference type="ARBA" id="ARBA00004496"/>
    </source>
</evidence>
<gene>
    <name evidence="11" type="ORF">G5714_020797</name>
</gene>
<keyword evidence="8" id="KW-0539">Nucleus</keyword>
<evidence type="ECO:0000256" key="5">
    <source>
        <dbReference type="ARBA" id="ARBA00022664"/>
    </source>
</evidence>
<keyword evidence="4" id="KW-0963">Cytoplasm</keyword>
<dbReference type="CDD" id="cd12632">
    <property type="entry name" value="RRM1_CELF3_4_5_6"/>
    <property type="match status" value="1"/>
</dbReference>
<dbReference type="AlphaFoldDB" id="A0A7J6BUU3"/>
<dbReference type="SMART" id="SM00360">
    <property type="entry name" value="RRM"/>
    <property type="match status" value="3"/>
</dbReference>
<dbReference type="FunFam" id="3.30.70.330:FF:001128">
    <property type="entry name" value="CUGBP Elav-like family member 2"/>
    <property type="match status" value="1"/>
</dbReference>
<dbReference type="InterPro" id="IPR035979">
    <property type="entry name" value="RBD_domain_sf"/>
</dbReference>
<feature type="domain" description="RRM" evidence="10">
    <location>
        <begin position="135"/>
        <end position="215"/>
    </location>
</feature>
<dbReference type="GO" id="GO:0006397">
    <property type="term" value="P:mRNA processing"/>
    <property type="evidence" value="ECO:0007669"/>
    <property type="project" value="UniProtKB-KW"/>
</dbReference>
<reference evidence="11 12" key="1">
    <citation type="submission" date="2020-04" db="EMBL/GenBank/DDBJ databases">
        <title>Chromosome-level genome assembly of a cyprinid fish Onychostoma macrolepis by integration of Nanopore Sequencing, Bionano and Hi-C technology.</title>
        <authorList>
            <person name="Wang D."/>
        </authorList>
    </citation>
    <scope>NUCLEOTIDE SEQUENCE [LARGE SCALE GENOMIC DNA]</scope>
    <source>
        <strain evidence="11">SWU-2019</strain>
        <tissue evidence="11">Muscle</tissue>
    </source>
</reference>
<dbReference type="CDD" id="cd12635">
    <property type="entry name" value="RRM2_CELF3_4_5_6"/>
    <property type="match status" value="1"/>
</dbReference>